<dbReference type="InterPro" id="IPR012373">
    <property type="entry name" value="Ferrdict_sens_TM"/>
</dbReference>
<evidence type="ECO:0000259" key="3">
    <source>
        <dbReference type="Pfam" id="PF16220"/>
    </source>
</evidence>
<dbReference type="Pfam" id="PF16220">
    <property type="entry name" value="DUF4880"/>
    <property type="match status" value="1"/>
</dbReference>
<dbReference type="Proteomes" id="UP001157733">
    <property type="component" value="Chromosome"/>
</dbReference>
<sequence>MVSDQDKAPPDESPQEARQWVVRLASGEMTEPEARRFQKWLHADPKHRDVFRQERRLWQELEALKATFASSLQEETGDSLSACRSSPANEWAVGLPAVQRKKPFAVFRWTAACFCLFVLWAQFGAAWFADHRTAEGELRKVELPDGSTAHLNTATTLNVRYENGVRHIELLEGEVLFDVRRDASRPFRVTTENGVVEVLGTRFAVSHSKENLQVTVLSGEVAVYAPSQPFLPVAETAQAVHLTAGQAVDYLAGSPSHAVRKVNVHAALPWTRGSIVIDDMPFAKAVEKLDAYYPGRVLILREHATQQPVSGLFHVDQAKNAILALASTQGLHATHITDYLLVLR</sequence>
<keyword evidence="1" id="KW-0812">Transmembrane</keyword>
<reference evidence="4 5" key="1">
    <citation type="submission" date="2022-09" db="EMBL/GenBank/DDBJ databases">
        <authorList>
            <person name="Kop L."/>
        </authorList>
    </citation>
    <scope>NUCLEOTIDE SEQUENCE [LARGE SCALE GENOMIC DNA]</scope>
    <source>
        <strain evidence="4 5">347</strain>
    </source>
</reference>
<dbReference type="RefSeq" id="WP_282010074.1">
    <property type="nucleotide sequence ID" value="NZ_OX336137.1"/>
</dbReference>
<dbReference type="Pfam" id="PF04773">
    <property type="entry name" value="FecR"/>
    <property type="match status" value="1"/>
</dbReference>
<dbReference type="InterPro" id="IPR032623">
    <property type="entry name" value="FecR_N"/>
</dbReference>
<keyword evidence="1" id="KW-0472">Membrane</keyword>
<proteinExistence type="predicted"/>
<organism evidence="4 5">
    <name type="scientific">Nitrospina watsonii</name>
    <dbReference type="NCBI Taxonomy" id="1323948"/>
    <lineage>
        <taxon>Bacteria</taxon>
        <taxon>Pseudomonadati</taxon>
        <taxon>Nitrospinota/Tectimicrobiota group</taxon>
        <taxon>Nitrospinota</taxon>
        <taxon>Nitrospinia</taxon>
        <taxon>Nitrospinales</taxon>
        <taxon>Nitrospinaceae</taxon>
        <taxon>Nitrospina</taxon>
    </lineage>
</organism>
<dbReference type="PANTHER" id="PTHR30273:SF2">
    <property type="entry name" value="PROTEIN FECR"/>
    <property type="match status" value="1"/>
</dbReference>
<accession>A0ABM9HAE7</accession>
<feature type="domain" description="FecR N-terminal" evidence="3">
    <location>
        <begin position="15"/>
        <end position="56"/>
    </location>
</feature>
<protein>
    <submittedName>
        <fullName evidence="4">Anti-FecI sigma factor, FecR</fullName>
    </submittedName>
</protein>
<evidence type="ECO:0000313" key="4">
    <source>
        <dbReference type="EMBL" id="CAI2717109.1"/>
    </source>
</evidence>
<feature type="transmembrane region" description="Helical" evidence="1">
    <location>
        <begin position="109"/>
        <end position="129"/>
    </location>
</feature>
<dbReference type="EMBL" id="OX336137">
    <property type="protein sequence ID" value="CAI2717109.1"/>
    <property type="molecule type" value="Genomic_DNA"/>
</dbReference>
<dbReference type="PIRSF" id="PIRSF018266">
    <property type="entry name" value="FecR"/>
    <property type="match status" value="1"/>
</dbReference>
<feature type="domain" description="FecR protein" evidence="2">
    <location>
        <begin position="130"/>
        <end position="221"/>
    </location>
</feature>
<dbReference type="Gene3D" id="2.60.120.1440">
    <property type="match status" value="1"/>
</dbReference>
<keyword evidence="1" id="KW-1133">Transmembrane helix</keyword>
<dbReference type="PANTHER" id="PTHR30273">
    <property type="entry name" value="PERIPLASMIC SIGNAL SENSOR AND SIGMA FACTOR ACTIVATOR FECR-RELATED"/>
    <property type="match status" value="1"/>
</dbReference>
<dbReference type="InterPro" id="IPR006860">
    <property type="entry name" value="FecR"/>
</dbReference>
<evidence type="ECO:0000259" key="2">
    <source>
        <dbReference type="Pfam" id="PF04773"/>
    </source>
</evidence>
<gene>
    <name evidence="4" type="ORF">NSPWAT_0250</name>
</gene>
<keyword evidence="5" id="KW-1185">Reference proteome</keyword>
<evidence type="ECO:0000313" key="5">
    <source>
        <dbReference type="Proteomes" id="UP001157733"/>
    </source>
</evidence>
<name>A0ABM9HAE7_9BACT</name>
<evidence type="ECO:0000256" key="1">
    <source>
        <dbReference type="SAM" id="Phobius"/>
    </source>
</evidence>